<keyword evidence="9 10" id="KW-0472">Membrane</keyword>
<evidence type="ECO:0000256" key="9">
    <source>
        <dbReference type="ARBA" id="ARBA00023136"/>
    </source>
</evidence>
<evidence type="ECO:0000256" key="3">
    <source>
        <dbReference type="ARBA" id="ARBA00022448"/>
    </source>
</evidence>
<dbReference type="AlphaFoldDB" id="A0A1B3WDN6"/>
<organism evidence="11 13">
    <name type="scientific">Dialister pneumosintes</name>
    <dbReference type="NCBI Taxonomy" id="39950"/>
    <lineage>
        <taxon>Bacteria</taxon>
        <taxon>Bacillati</taxon>
        <taxon>Bacillota</taxon>
        <taxon>Negativicutes</taxon>
        <taxon>Veillonellales</taxon>
        <taxon>Veillonellaceae</taxon>
        <taxon>Dialister</taxon>
    </lineage>
</organism>
<evidence type="ECO:0000313" key="14">
    <source>
        <dbReference type="Proteomes" id="UP000266262"/>
    </source>
</evidence>
<evidence type="ECO:0000256" key="5">
    <source>
        <dbReference type="ARBA" id="ARBA00022692"/>
    </source>
</evidence>
<dbReference type="GO" id="GO:0043952">
    <property type="term" value="P:protein transport by the Sec complex"/>
    <property type="evidence" value="ECO:0007669"/>
    <property type="project" value="TreeGrafter"/>
</dbReference>
<dbReference type="KEGG" id="dpn:BCB69_03300"/>
<evidence type="ECO:0000256" key="6">
    <source>
        <dbReference type="ARBA" id="ARBA00022927"/>
    </source>
</evidence>
<dbReference type="PANTHER" id="PTHR34182">
    <property type="entry name" value="PROTEIN-EXPORT MEMBRANE PROTEIN SECG"/>
    <property type="match status" value="1"/>
</dbReference>
<evidence type="ECO:0000313" key="12">
    <source>
        <dbReference type="EMBL" id="RID95017.1"/>
    </source>
</evidence>
<dbReference type="GO" id="GO:0065002">
    <property type="term" value="P:intracellular protein transmembrane transport"/>
    <property type="evidence" value="ECO:0007669"/>
    <property type="project" value="TreeGrafter"/>
</dbReference>
<dbReference type="GO" id="GO:0009306">
    <property type="term" value="P:protein secretion"/>
    <property type="evidence" value="ECO:0007669"/>
    <property type="project" value="UniProtKB-UniRule"/>
</dbReference>
<keyword evidence="5 10" id="KW-0812">Transmembrane</keyword>
<name>A0A1B3WDN6_9FIRM</name>
<dbReference type="EMBL" id="QWKU01000001">
    <property type="protein sequence ID" value="RID95017.1"/>
    <property type="molecule type" value="Genomic_DNA"/>
</dbReference>
<comment type="caution">
    <text evidence="10">Lacks conserved residue(s) required for the propagation of feature annotation.</text>
</comment>
<evidence type="ECO:0000256" key="7">
    <source>
        <dbReference type="ARBA" id="ARBA00022989"/>
    </source>
</evidence>
<keyword evidence="8 10" id="KW-0811">Translocation</keyword>
<dbReference type="InterPro" id="IPR004692">
    <property type="entry name" value="SecG"/>
</dbReference>
<dbReference type="EMBL" id="CP017037">
    <property type="protein sequence ID" value="AOH39077.1"/>
    <property type="molecule type" value="Genomic_DNA"/>
</dbReference>
<comment type="function">
    <text evidence="10">Involved in protein export. Participates in an early event of protein translocation.</text>
</comment>
<dbReference type="Proteomes" id="UP000094757">
    <property type="component" value="Chromosome"/>
</dbReference>
<keyword evidence="4 10" id="KW-1003">Cell membrane</keyword>
<evidence type="ECO:0000256" key="1">
    <source>
        <dbReference type="ARBA" id="ARBA00004651"/>
    </source>
</evidence>
<dbReference type="Proteomes" id="UP000266262">
    <property type="component" value="Unassembled WGS sequence"/>
</dbReference>
<evidence type="ECO:0000256" key="10">
    <source>
        <dbReference type="RuleBase" id="RU365087"/>
    </source>
</evidence>
<keyword evidence="14" id="KW-1185">Reference proteome</keyword>
<dbReference type="GO" id="GO:0005886">
    <property type="term" value="C:plasma membrane"/>
    <property type="evidence" value="ECO:0007669"/>
    <property type="project" value="UniProtKB-SubCell"/>
</dbReference>
<dbReference type="Pfam" id="PF03840">
    <property type="entry name" value="SecG"/>
    <property type="match status" value="1"/>
</dbReference>
<gene>
    <name evidence="12" type="primary">secG</name>
    <name evidence="11" type="ORF">BCB69_03300</name>
    <name evidence="12" type="ORF">DX915_06040</name>
</gene>
<dbReference type="RefSeq" id="WP_022513476.1">
    <property type="nucleotide sequence ID" value="NZ_CP017037.1"/>
</dbReference>
<dbReference type="STRING" id="39950.BCB69_03300"/>
<reference evidence="11" key="2">
    <citation type="submission" date="2016-08" db="EMBL/GenBank/DDBJ databases">
        <authorList>
            <person name="Seilhamer J.J."/>
        </authorList>
    </citation>
    <scope>NUCLEOTIDE SEQUENCE [LARGE SCALE GENOMIC DNA]</scope>
    <source>
        <strain evidence="11">F0677</strain>
    </source>
</reference>
<proteinExistence type="inferred from homology"/>
<evidence type="ECO:0000313" key="11">
    <source>
        <dbReference type="EMBL" id="AOH39077.1"/>
    </source>
</evidence>
<dbReference type="OrthoDB" id="1634603at2"/>
<evidence type="ECO:0000256" key="4">
    <source>
        <dbReference type="ARBA" id="ARBA00022475"/>
    </source>
</evidence>
<accession>A0A1B3WDN6</accession>
<protein>
    <recommendedName>
        <fullName evidence="10">Protein-export membrane protein SecG</fullName>
    </recommendedName>
</protein>
<comment type="subcellular location">
    <subcellularLocation>
        <location evidence="1 10">Cell membrane</location>
        <topology evidence="1 10">Multi-pass membrane protein</topology>
    </subcellularLocation>
</comment>
<keyword evidence="6 10" id="KW-0653">Protein transport</keyword>
<evidence type="ECO:0000256" key="2">
    <source>
        <dbReference type="ARBA" id="ARBA00008445"/>
    </source>
</evidence>
<dbReference type="GO" id="GO:0015450">
    <property type="term" value="F:protein-transporting ATPase activity"/>
    <property type="evidence" value="ECO:0007669"/>
    <property type="project" value="UniProtKB-UniRule"/>
</dbReference>
<feature type="transmembrane region" description="Helical" evidence="10">
    <location>
        <begin position="52"/>
        <end position="72"/>
    </location>
</feature>
<dbReference type="PANTHER" id="PTHR34182:SF1">
    <property type="entry name" value="PROTEIN-EXPORT MEMBRANE PROTEIN SECG"/>
    <property type="match status" value="1"/>
</dbReference>
<comment type="similarity">
    <text evidence="2 10">Belongs to the SecG family.</text>
</comment>
<dbReference type="NCBIfam" id="TIGR00810">
    <property type="entry name" value="secG"/>
    <property type="match status" value="1"/>
</dbReference>
<reference evidence="13" key="1">
    <citation type="submission" date="2016-08" db="EMBL/GenBank/DDBJ databases">
        <authorList>
            <person name="Holder M.E."/>
            <person name="Ajami N.J."/>
            <person name="Petrosino J.F."/>
        </authorList>
    </citation>
    <scope>NUCLEOTIDE SEQUENCE [LARGE SCALE GENOMIC DNA]</scope>
    <source>
        <strain evidence="13">F0677</strain>
    </source>
</reference>
<sequence>MKIVLVSLLLILSIIIILAVVSQEEKTPGMGSAIGGGTNANMSGRTRGKDVVLSKITMVCGVLFAILCLVLGRYMNTF</sequence>
<reference evidence="12 14" key="3">
    <citation type="submission" date="2018-08" db="EMBL/GenBank/DDBJ databases">
        <title>Draft genome sequence of Dialister pneumosintes KCOM 1685.</title>
        <authorList>
            <person name="Kook J.-K."/>
            <person name="Park S.-N."/>
            <person name="Lim Y.K."/>
        </authorList>
    </citation>
    <scope>NUCLEOTIDE SEQUENCE [LARGE SCALE GENOMIC DNA]</scope>
    <source>
        <strain evidence="12 14">KCOM 1685</strain>
    </source>
</reference>
<dbReference type="PRINTS" id="PR01651">
    <property type="entry name" value="SECGEXPORT"/>
</dbReference>
<evidence type="ECO:0000313" key="13">
    <source>
        <dbReference type="Proteomes" id="UP000094757"/>
    </source>
</evidence>
<evidence type="ECO:0000256" key="8">
    <source>
        <dbReference type="ARBA" id="ARBA00023010"/>
    </source>
</evidence>
<keyword evidence="3 10" id="KW-0813">Transport</keyword>
<keyword evidence="7 10" id="KW-1133">Transmembrane helix</keyword>